<keyword evidence="1" id="KW-0732">Signal</keyword>
<evidence type="ECO:0000256" key="1">
    <source>
        <dbReference type="SAM" id="SignalP"/>
    </source>
</evidence>
<feature type="signal peptide" evidence="1">
    <location>
        <begin position="1"/>
        <end position="31"/>
    </location>
</feature>
<dbReference type="EMBL" id="CP133218">
    <property type="protein sequence ID" value="WML89127.1"/>
    <property type="molecule type" value="Genomic_DNA"/>
</dbReference>
<sequence length="286" mass="32235">MEDEYLMLFHTKALALGLLAFGCCFSPSSFAAPDAQTSKLETSWYKAFFETQFPPISATLPPANGSVVLYKNKTDLVGLSYPAIFKPISRELRAALLAPTTTNPFTPLFPALHTPESLKKLNQCQMLSVKFELDDKNPTTEWVVAFSQKQCLSADASEALRSGDTEPHYWVIQKAPDNNYRVLAEGDGNIYITNQQKEQGYKEIRTLVLLKHAFPNNALQCGGAELTWRYRNKGYYLADTEVMAQDCQPLYFPELTGQAWTNAYDEYKRRATVLVDQWINTASSVR</sequence>
<proteinExistence type="predicted"/>
<gene>
    <name evidence="2" type="ORF">RCF98_09080</name>
</gene>
<organism evidence="2 3">
    <name type="scientific">Thiothrix lacustris</name>
    <dbReference type="NCBI Taxonomy" id="525917"/>
    <lineage>
        <taxon>Bacteria</taxon>
        <taxon>Pseudomonadati</taxon>
        <taxon>Pseudomonadota</taxon>
        <taxon>Gammaproteobacteria</taxon>
        <taxon>Thiotrichales</taxon>
        <taxon>Thiotrichaceae</taxon>
        <taxon>Thiothrix</taxon>
    </lineage>
</organism>
<reference evidence="2 3" key="1">
    <citation type="submission" date="2023-08" db="EMBL/GenBank/DDBJ databases">
        <title>New molecular markers tilS and rpoB for phylogenetic and monitoring studies of the genus Thiothrix biodiversity.</title>
        <authorList>
            <person name="Ravin N.V."/>
            <person name="Smolyakov D."/>
            <person name="Markov N.D."/>
            <person name="Beletsky A.V."/>
            <person name="Mardanov A.V."/>
            <person name="Rudenko T.S."/>
            <person name="Grabovich M.Y."/>
        </authorList>
    </citation>
    <scope>NUCLEOTIDE SEQUENCE [LARGE SCALE GENOMIC DNA]</scope>
    <source>
        <strain evidence="2 3">MK1</strain>
    </source>
</reference>
<keyword evidence="3" id="KW-1185">Reference proteome</keyword>
<dbReference type="Proteomes" id="UP001236657">
    <property type="component" value="Chromosome"/>
</dbReference>
<name>A0ABY9MKP5_9GAMM</name>
<accession>A0ABY9MKP5</accession>
<evidence type="ECO:0000313" key="2">
    <source>
        <dbReference type="EMBL" id="WML89127.1"/>
    </source>
</evidence>
<protein>
    <submittedName>
        <fullName evidence="2">Uncharacterized protein</fullName>
    </submittedName>
</protein>
<dbReference type="RefSeq" id="WP_308893156.1">
    <property type="nucleotide sequence ID" value="NZ_CP133218.1"/>
</dbReference>
<feature type="chain" id="PRO_5047077576" evidence="1">
    <location>
        <begin position="32"/>
        <end position="286"/>
    </location>
</feature>
<evidence type="ECO:0000313" key="3">
    <source>
        <dbReference type="Proteomes" id="UP001236657"/>
    </source>
</evidence>